<keyword evidence="2" id="KW-0812">Transmembrane</keyword>
<keyword evidence="5" id="KW-0472">Membrane</keyword>
<dbReference type="InterPro" id="IPR002889">
    <property type="entry name" value="WSC_carb-bd"/>
</dbReference>
<dbReference type="PANTHER" id="PTHR24269">
    <property type="entry name" value="KREMEN PROTEIN"/>
    <property type="match status" value="1"/>
</dbReference>
<dbReference type="AlphaFoldDB" id="A0A5C3KMI3"/>
<dbReference type="EMBL" id="ML210262">
    <property type="protein sequence ID" value="TFK21651.1"/>
    <property type="molecule type" value="Genomic_DNA"/>
</dbReference>
<evidence type="ECO:0000313" key="8">
    <source>
        <dbReference type="EMBL" id="TFK21651.1"/>
    </source>
</evidence>
<evidence type="ECO:0000313" key="9">
    <source>
        <dbReference type="Proteomes" id="UP000307440"/>
    </source>
</evidence>
<dbReference type="Pfam" id="PF01822">
    <property type="entry name" value="WSC"/>
    <property type="match status" value="2"/>
</dbReference>
<dbReference type="OrthoDB" id="5985073at2759"/>
<proteinExistence type="predicted"/>
<gene>
    <name evidence="8" type="ORF">FA15DRAFT_72133</name>
</gene>
<dbReference type="STRING" id="230819.A0A5C3KMI3"/>
<protein>
    <submittedName>
        <fullName evidence="8">WSC-domain-containing protein</fullName>
    </submittedName>
</protein>
<keyword evidence="3" id="KW-0732">Signal</keyword>
<organism evidence="8 9">
    <name type="scientific">Coprinopsis marcescibilis</name>
    <name type="common">Agaric fungus</name>
    <name type="synonym">Psathyrella marcescibilis</name>
    <dbReference type="NCBI Taxonomy" id="230819"/>
    <lineage>
        <taxon>Eukaryota</taxon>
        <taxon>Fungi</taxon>
        <taxon>Dikarya</taxon>
        <taxon>Basidiomycota</taxon>
        <taxon>Agaricomycotina</taxon>
        <taxon>Agaricomycetes</taxon>
        <taxon>Agaricomycetidae</taxon>
        <taxon>Agaricales</taxon>
        <taxon>Agaricineae</taxon>
        <taxon>Psathyrellaceae</taxon>
        <taxon>Coprinopsis</taxon>
    </lineage>
</organism>
<feature type="domain" description="WSC" evidence="7">
    <location>
        <begin position="213"/>
        <end position="306"/>
    </location>
</feature>
<evidence type="ECO:0000259" key="7">
    <source>
        <dbReference type="PROSITE" id="PS51212"/>
    </source>
</evidence>
<evidence type="ECO:0000256" key="1">
    <source>
        <dbReference type="ARBA" id="ARBA00004167"/>
    </source>
</evidence>
<comment type="subcellular location">
    <subcellularLocation>
        <location evidence="1">Membrane</location>
        <topology evidence="1">Single-pass membrane protein</topology>
    </subcellularLocation>
</comment>
<reference evidence="8 9" key="1">
    <citation type="journal article" date="2019" name="Nat. Ecol. Evol.">
        <title>Megaphylogeny resolves global patterns of mushroom evolution.</title>
        <authorList>
            <person name="Varga T."/>
            <person name="Krizsan K."/>
            <person name="Foldi C."/>
            <person name="Dima B."/>
            <person name="Sanchez-Garcia M."/>
            <person name="Sanchez-Ramirez S."/>
            <person name="Szollosi G.J."/>
            <person name="Szarkandi J.G."/>
            <person name="Papp V."/>
            <person name="Albert L."/>
            <person name="Andreopoulos W."/>
            <person name="Angelini C."/>
            <person name="Antonin V."/>
            <person name="Barry K.W."/>
            <person name="Bougher N.L."/>
            <person name="Buchanan P."/>
            <person name="Buyck B."/>
            <person name="Bense V."/>
            <person name="Catcheside P."/>
            <person name="Chovatia M."/>
            <person name="Cooper J."/>
            <person name="Damon W."/>
            <person name="Desjardin D."/>
            <person name="Finy P."/>
            <person name="Geml J."/>
            <person name="Haridas S."/>
            <person name="Hughes K."/>
            <person name="Justo A."/>
            <person name="Karasinski D."/>
            <person name="Kautmanova I."/>
            <person name="Kiss B."/>
            <person name="Kocsube S."/>
            <person name="Kotiranta H."/>
            <person name="LaButti K.M."/>
            <person name="Lechner B.E."/>
            <person name="Liimatainen K."/>
            <person name="Lipzen A."/>
            <person name="Lukacs Z."/>
            <person name="Mihaltcheva S."/>
            <person name="Morgado L.N."/>
            <person name="Niskanen T."/>
            <person name="Noordeloos M.E."/>
            <person name="Ohm R.A."/>
            <person name="Ortiz-Santana B."/>
            <person name="Ovrebo C."/>
            <person name="Racz N."/>
            <person name="Riley R."/>
            <person name="Savchenko A."/>
            <person name="Shiryaev A."/>
            <person name="Soop K."/>
            <person name="Spirin V."/>
            <person name="Szebenyi C."/>
            <person name="Tomsovsky M."/>
            <person name="Tulloss R.E."/>
            <person name="Uehling J."/>
            <person name="Grigoriev I.V."/>
            <person name="Vagvolgyi C."/>
            <person name="Papp T."/>
            <person name="Martin F.M."/>
            <person name="Miettinen O."/>
            <person name="Hibbett D.S."/>
            <person name="Nagy L.G."/>
        </authorList>
    </citation>
    <scope>NUCLEOTIDE SEQUENCE [LARGE SCALE GENOMIC DNA]</scope>
    <source>
        <strain evidence="8 9">CBS 121175</strain>
    </source>
</reference>
<feature type="domain" description="WSC" evidence="7">
    <location>
        <begin position="108"/>
        <end position="201"/>
    </location>
</feature>
<accession>A0A5C3KMI3</accession>
<keyword evidence="4" id="KW-1133">Transmembrane helix</keyword>
<name>A0A5C3KMI3_COPMA</name>
<evidence type="ECO:0000256" key="4">
    <source>
        <dbReference type="ARBA" id="ARBA00022989"/>
    </source>
</evidence>
<dbReference type="PROSITE" id="PS51212">
    <property type="entry name" value="WSC"/>
    <property type="match status" value="2"/>
</dbReference>
<dbReference type="Proteomes" id="UP000307440">
    <property type="component" value="Unassembled WGS sequence"/>
</dbReference>
<sequence>MPCSTSLLEMHSRPASSNLRTIKHSLSCLGTYHYKVQDVIEIEIKLDRRADVPSTVFYIVGHISTSFPEEKMMFSYLFALLTTAVVIALPEPNHSVSRRQDDNGPAPGWEVVGCHTDSAPTRALFDDSFADPDMTPALCTRFCERRGFGFAGVEFGFECYCGFVIQATSSPVDSEECAVPCGGDSGLNCGAGNRIFIFTNGQPAPSAPEIVNTWQLKGCFSDVIRGVRTLLRRIEIELPVAAETCTAGCKSEGHRFAGLEFGGECWCGDFAESGFSVPSNECAMTCVGDRSQICGGPNRLTIYEDTDFPAVDPAACLQTTRLGSNLRAVPKGVVDPTPIALQAVDVGAVAETHFILSECTSCTSEWGLVDLNESVAIIRPALEPFHDNLQSFTANAGDAPVFFNSETHTQSLSQFCTLPNPGNALSPLLSPLALGVFNDANSWALCPNTTADGRLDVVYAPVEDNPHYDIAECQDVVIEVIAVP</sequence>
<dbReference type="InterPro" id="IPR051836">
    <property type="entry name" value="Kremen_rcpt"/>
</dbReference>
<evidence type="ECO:0000256" key="2">
    <source>
        <dbReference type="ARBA" id="ARBA00022692"/>
    </source>
</evidence>
<dbReference type="PANTHER" id="PTHR24269:SF16">
    <property type="entry name" value="PROTEIN SLG1"/>
    <property type="match status" value="1"/>
</dbReference>
<evidence type="ECO:0000256" key="3">
    <source>
        <dbReference type="ARBA" id="ARBA00022729"/>
    </source>
</evidence>
<evidence type="ECO:0000256" key="5">
    <source>
        <dbReference type="ARBA" id="ARBA00023136"/>
    </source>
</evidence>
<keyword evidence="9" id="KW-1185">Reference proteome</keyword>
<keyword evidence="6" id="KW-0325">Glycoprotein</keyword>
<evidence type="ECO:0000256" key="6">
    <source>
        <dbReference type="ARBA" id="ARBA00023180"/>
    </source>
</evidence>
<dbReference type="GO" id="GO:0005886">
    <property type="term" value="C:plasma membrane"/>
    <property type="evidence" value="ECO:0007669"/>
    <property type="project" value="TreeGrafter"/>
</dbReference>
<dbReference type="SMART" id="SM00321">
    <property type="entry name" value="WSC"/>
    <property type="match status" value="2"/>
</dbReference>